<evidence type="ECO:0000313" key="3">
    <source>
        <dbReference type="EMBL" id="TBW77573.1"/>
    </source>
</evidence>
<dbReference type="AlphaFoldDB" id="A0A7X9WAN9"/>
<gene>
    <name evidence="3" type="ORF">EQ811_00440</name>
    <name evidence="2" type="ORF">HHM13_06615</name>
    <name evidence="1" type="ORF">HHM24_07745</name>
</gene>
<evidence type="ECO:0000313" key="1">
    <source>
        <dbReference type="EMBL" id="NMK54611.1"/>
    </source>
</evidence>
<dbReference type="SUPFAM" id="SSF54427">
    <property type="entry name" value="NTF2-like"/>
    <property type="match status" value="1"/>
</dbReference>
<dbReference type="InterPro" id="IPR032710">
    <property type="entry name" value="NTF2-like_dom_sf"/>
</dbReference>
<dbReference type="Proteomes" id="UP000291949">
    <property type="component" value="Unassembled WGS sequence"/>
</dbReference>
<protein>
    <submittedName>
        <fullName evidence="3">Nuclear transport factor 2 family protein</fullName>
    </submittedName>
</protein>
<proteinExistence type="predicted"/>
<organism evidence="3 4">
    <name type="scientific">Staphylococcus capitis</name>
    <dbReference type="NCBI Taxonomy" id="29388"/>
    <lineage>
        <taxon>Bacteria</taxon>
        <taxon>Bacillati</taxon>
        <taxon>Bacillota</taxon>
        <taxon>Bacilli</taxon>
        <taxon>Bacillales</taxon>
        <taxon>Staphylococcaceae</taxon>
        <taxon>Staphylococcus</taxon>
    </lineage>
</organism>
<keyword evidence="5" id="KW-1185">Reference proteome</keyword>
<dbReference type="EMBL" id="JABBLX010000013">
    <property type="protein sequence ID" value="NMK97767.1"/>
    <property type="molecule type" value="Genomic_DNA"/>
</dbReference>
<dbReference type="RefSeq" id="WP_002433151.1">
    <property type="nucleotide sequence ID" value="NZ_AP014956.1"/>
</dbReference>
<evidence type="ECO:0000313" key="4">
    <source>
        <dbReference type="Proteomes" id="UP000291949"/>
    </source>
</evidence>
<evidence type="ECO:0000313" key="2">
    <source>
        <dbReference type="EMBL" id="NMK97767.1"/>
    </source>
</evidence>
<accession>A0A7X9WAN9</accession>
<reference evidence="5 6" key="2">
    <citation type="submission" date="2020-04" db="EMBL/GenBank/DDBJ databases">
        <title>The Epidemiology and Molecular Characteristics of Linezolid-Resistant Staphylococcus capitis in Huashan Hospital, Shanghai.</title>
        <authorList>
            <person name="Ding L."/>
            <person name="Li P."/>
            <person name="Yang Y."/>
            <person name="Lin D."/>
            <person name="Xu X."/>
        </authorList>
    </citation>
    <scope>NUCLEOTIDE SEQUENCE [LARGE SCALE GENOMIC DNA]</scope>
    <source>
        <strain evidence="2 6">12-86</strain>
        <strain evidence="1 5">17-84</strain>
    </source>
</reference>
<sequence>MNRDDLKSTIEKLYTDILINLDVNKIDTYFAPSYVQTTDHQTSDINEFTDHLKKLKEVVARLSIEEFKTMLIDESQNTIFLRYDVHVEKKNGDKGKVEVYAEFVFNEDGKVITCKELTLPYNEELNGIGSVK</sequence>
<comment type="caution">
    <text evidence="3">The sequence shown here is derived from an EMBL/GenBank/DDBJ whole genome shotgun (WGS) entry which is preliminary data.</text>
</comment>
<dbReference type="Proteomes" id="UP000538955">
    <property type="component" value="Unassembled WGS sequence"/>
</dbReference>
<reference evidence="3 4" key="1">
    <citation type="journal article" date="2019" name="Sci. Transl. Med.">
        <title>Quorum sensing between bacterial species on the skin protects against epidermal injury in atopic dermatitis.</title>
        <authorList>
            <person name="Williams M.R."/>
        </authorList>
    </citation>
    <scope>NUCLEOTIDE SEQUENCE [LARGE SCALE GENOMIC DNA]</scope>
    <source>
        <strain evidence="3 4">H8</strain>
    </source>
</reference>
<name>A0A7X9WAN9_STACP</name>
<dbReference type="EMBL" id="SCHC01000001">
    <property type="protein sequence ID" value="TBW77573.1"/>
    <property type="molecule type" value="Genomic_DNA"/>
</dbReference>
<dbReference type="Gene3D" id="3.10.450.50">
    <property type="match status" value="1"/>
</dbReference>
<dbReference type="EMBL" id="JABBMI010000062">
    <property type="protein sequence ID" value="NMK54611.1"/>
    <property type="molecule type" value="Genomic_DNA"/>
</dbReference>
<evidence type="ECO:0000313" key="5">
    <source>
        <dbReference type="Proteomes" id="UP000538955"/>
    </source>
</evidence>
<evidence type="ECO:0000313" key="6">
    <source>
        <dbReference type="Proteomes" id="UP000550736"/>
    </source>
</evidence>
<dbReference type="Proteomes" id="UP000550736">
    <property type="component" value="Unassembled WGS sequence"/>
</dbReference>